<dbReference type="eggNOG" id="COG0694">
    <property type="taxonomic scope" value="Bacteria"/>
</dbReference>
<name>E1QZA8_OLSUV</name>
<comment type="similarity">
    <text evidence="1">Belongs to the NifU family.</text>
</comment>
<reference evidence="4 5" key="1">
    <citation type="journal article" date="2010" name="Stand. Genomic Sci.">
        <title>Complete genome sequence of Olsenella uli type strain (VPI D76D-27C).</title>
        <authorList>
            <person name="Goker M."/>
            <person name="Held B."/>
            <person name="Lucas S."/>
            <person name="Nolan M."/>
            <person name="Yasawong M."/>
            <person name="Glavina Del Rio T."/>
            <person name="Tice H."/>
            <person name="Cheng J.F."/>
            <person name="Bruce D."/>
            <person name="Detter J.C."/>
            <person name="Tapia R."/>
            <person name="Han C."/>
            <person name="Goodwin L."/>
            <person name="Pitluck S."/>
            <person name="Liolios K."/>
            <person name="Ivanova N."/>
            <person name="Mavromatis K."/>
            <person name="Mikhailova N."/>
            <person name="Pati A."/>
            <person name="Chen A."/>
            <person name="Palaniappan K."/>
            <person name="Land M."/>
            <person name="Hauser L."/>
            <person name="Chang Y.J."/>
            <person name="Jeffries C.D."/>
            <person name="Rohde M."/>
            <person name="Sikorski J."/>
            <person name="Pukall R."/>
            <person name="Woyke T."/>
            <person name="Bristow J."/>
            <person name="Eisen J.A."/>
            <person name="Markowitz V."/>
            <person name="Hugenholtz P."/>
            <person name="Kyrpides N.C."/>
            <person name="Klenk H.P."/>
            <person name="Lapidus A."/>
        </authorList>
    </citation>
    <scope>NUCLEOTIDE SEQUENCE [LARGE SCALE GENOMIC DNA]</scope>
    <source>
        <strain evidence="5">ATCC 49627 / DSM 7084 / CIP 109912 / JCM 12494 / NCIMB 702895 / VPI D76D-27C</strain>
    </source>
</reference>
<dbReference type="AlphaFoldDB" id="E1QZA8"/>
<comment type="function">
    <text evidence="2">May be involved in the formation or repair of [Fe-S] clusters present in iron-sulfur proteins.</text>
</comment>
<dbReference type="HOGENOM" id="CLU_060555_4_2_11"/>
<dbReference type="GO" id="GO:0016226">
    <property type="term" value="P:iron-sulfur cluster assembly"/>
    <property type="evidence" value="ECO:0007669"/>
    <property type="project" value="InterPro"/>
</dbReference>
<feature type="domain" description="NIF system FeS cluster assembly NifU C-terminal" evidence="3">
    <location>
        <begin position="15"/>
        <end position="80"/>
    </location>
</feature>
<dbReference type="InterPro" id="IPR034904">
    <property type="entry name" value="FSCA_dom_sf"/>
</dbReference>
<dbReference type="GeneID" id="78513235"/>
<dbReference type="Proteomes" id="UP000000333">
    <property type="component" value="Chromosome"/>
</dbReference>
<dbReference type="SUPFAM" id="SSF117916">
    <property type="entry name" value="Fe-S cluster assembly (FSCA) domain-like"/>
    <property type="match status" value="1"/>
</dbReference>
<evidence type="ECO:0000256" key="1">
    <source>
        <dbReference type="ARBA" id="ARBA00006420"/>
    </source>
</evidence>
<sequence>MAEETKTPINRELLEATLDVIRQSLQADGGDVALVGFNDEGVVTLEMQGACAGCPLSSLDMSEGIERILKEHVPGVTKVEPAMAW</sequence>
<evidence type="ECO:0000256" key="2">
    <source>
        <dbReference type="ARBA" id="ARBA00049958"/>
    </source>
</evidence>
<dbReference type="InterPro" id="IPR001075">
    <property type="entry name" value="NIF_FeS_clus_asmbl_NifU_C"/>
</dbReference>
<dbReference type="GO" id="GO:0051536">
    <property type="term" value="F:iron-sulfur cluster binding"/>
    <property type="evidence" value="ECO:0007669"/>
    <property type="project" value="InterPro"/>
</dbReference>
<dbReference type="RefSeq" id="WP_013251474.1">
    <property type="nucleotide sequence ID" value="NC_014363.1"/>
</dbReference>
<evidence type="ECO:0000313" key="4">
    <source>
        <dbReference type="EMBL" id="ADK67722.1"/>
    </source>
</evidence>
<dbReference type="KEGG" id="ols:Olsu_0607"/>
<dbReference type="Pfam" id="PF01106">
    <property type="entry name" value="NifU"/>
    <property type="match status" value="1"/>
</dbReference>
<proteinExistence type="inferred from homology"/>
<dbReference type="PANTHER" id="PTHR11178:SF1">
    <property type="entry name" value="NFU1 IRON-SULFUR CLUSTER SCAFFOLD HOMOLOG, MITOCHONDRIAL"/>
    <property type="match status" value="1"/>
</dbReference>
<gene>
    <name evidence="4" type="ordered locus">Olsu_0607</name>
</gene>
<accession>E1QZA8</accession>
<dbReference type="GO" id="GO:0005506">
    <property type="term" value="F:iron ion binding"/>
    <property type="evidence" value="ECO:0007669"/>
    <property type="project" value="InterPro"/>
</dbReference>
<keyword evidence="5" id="KW-1185">Reference proteome</keyword>
<evidence type="ECO:0000259" key="3">
    <source>
        <dbReference type="Pfam" id="PF01106"/>
    </source>
</evidence>
<organism evidence="4 5">
    <name type="scientific">Olsenella uli (strain ATCC 49627 / DSM 7084 / CCUG 31166 / CIP 109912 / JCM 12494 / LMG 11480 / NCIMB 702895 / VPI D76D-27C)</name>
    <name type="common">Lactobacillus uli</name>
    <dbReference type="NCBI Taxonomy" id="633147"/>
    <lineage>
        <taxon>Bacteria</taxon>
        <taxon>Bacillati</taxon>
        <taxon>Actinomycetota</taxon>
        <taxon>Coriobacteriia</taxon>
        <taxon>Coriobacteriales</taxon>
        <taxon>Atopobiaceae</taxon>
        <taxon>Olsenella</taxon>
    </lineage>
</organism>
<dbReference type="Gene3D" id="3.30.300.130">
    <property type="entry name" value="Fe-S cluster assembly (FSCA)"/>
    <property type="match status" value="1"/>
</dbReference>
<dbReference type="STRING" id="633147.Olsu_0607"/>
<dbReference type="EMBL" id="CP002106">
    <property type="protein sequence ID" value="ADK67722.1"/>
    <property type="molecule type" value="Genomic_DNA"/>
</dbReference>
<dbReference type="PANTHER" id="PTHR11178">
    <property type="entry name" value="IRON-SULFUR CLUSTER SCAFFOLD PROTEIN NFU-RELATED"/>
    <property type="match status" value="1"/>
</dbReference>
<evidence type="ECO:0000313" key="5">
    <source>
        <dbReference type="Proteomes" id="UP000000333"/>
    </source>
</evidence>
<protein>
    <submittedName>
        <fullName evidence="4">Nitrogen-fixing NifU domain protein</fullName>
    </submittedName>
</protein>